<gene>
    <name evidence="1" type="primary">106068982</name>
</gene>
<dbReference type="AlphaFoldDB" id="A0A2C9MA75"/>
<evidence type="ECO:0000313" key="2">
    <source>
        <dbReference type="Proteomes" id="UP000076420"/>
    </source>
</evidence>
<evidence type="ECO:0000313" key="1">
    <source>
        <dbReference type="EnsemblMetazoa" id="BGLB040300-PA"/>
    </source>
</evidence>
<dbReference type="EnsemblMetazoa" id="BGLB040300-RA">
    <property type="protein sequence ID" value="BGLB040300-PA"/>
    <property type="gene ID" value="BGLB040300"/>
</dbReference>
<organism evidence="1 2">
    <name type="scientific">Biomphalaria glabrata</name>
    <name type="common">Bloodfluke planorb</name>
    <name type="synonym">Freshwater snail</name>
    <dbReference type="NCBI Taxonomy" id="6526"/>
    <lineage>
        <taxon>Eukaryota</taxon>
        <taxon>Metazoa</taxon>
        <taxon>Spiralia</taxon>
        <taxon>Lophotrochozoa</taxon>
        <taxon>Mollusca</taxon>
        <taxon>Gastropoda</taxon>
        <taxon>Heterobranchia</taxon>
        <taxon>Euthyneura</taxon>
        <taxon>Panpulmonata</taxon>
        <taxon>Hygrophila</taxon>
        <taxon>Lymnaeoidea</taxon>
        <taxon>Planorbidae</taxon>
        <taxon>Biomphalaria</taxon>
    </lineage>
</organism>
<accession>A0A2C9MA75</accession>
<dbReference type="VEuPathDB" id="VectorBase:BGLAX_029733"/>
<reference evidence="1" key="1">
    <citation type="submission" date="2020-05" db="UniProtKB">
        <authorList>
            <consortium name="EnsemblMetazoa"/>
        </authorList>
    </citation>
    <scope>IDENTIFICATION</scope>
    <source>
        <strain evidence="1">BB02</strain>
    </source>
</reference>
<name>A0A2C9MA75_BIOGL</name>
<dbReference type="Proteomes" id="UP000076420">
    <property type="component" value="Unassembled WGS sequence"/>
</dbReference>
<protein>
    <submittedName>
        <fullName evidence="1">Uncharacterized protein</fullName>
    </submittedName>
</protein>
<sequence length="177" mass="20344">MVTSQLLHLIMSYHAVNIFFCTELSRRQLKAIVNVHQYTVTCTWPGGRRPTSQWIPERTILTNLILRQVFNQFRSCGALYNDELVKPLPWSQLVSLWEQEYLSSPHVNDSLDIASASTSTIELITPVGINGSLVMGSEVKFKVTLFDVRKEPRVQGGLRRKFCFFVVIFIISFCRNF</sequence>
<dbReference type="KEGG" id="bgt:106068982"/>
<dbReference type="VEuPathDB" id="VectorBase:BGLB040300"/>
<proteinExistence type="predicted"/>